<dbReference type="SUPFAM" id="SSF56112">
    <property type="entry name" value="Protein kinase-like (PK-like)"/>
    <property type="match status" value="1"/>
</dbReference>
<protein>
    <recommendedName>
        <fullName evidence="2">non-specific serine/threonine protein kinase</fullName>
        <ecNumber evidence="2">2.7.11.1</ecNumber>
    </recommendedName>
</protein>
<evidence type="ECO:0000256" key="9">
    <source>
        <dbReference type="ARBA" id="ARBA00022840"/>
    </source>
</evidence>
<dbReference type="InterPro" id="IPR017441">
    <property type="entry name" value="Protein_kinase_ATP_BS"/>
</dbReference>
<evidence type="ECO:0000256" key="11">
    <source>
        <dbReference type="ARBA" id="ARBA00023136"/>
    </source>
</evidence>
<evidence type="ECO:0000256" key="12">
    <source>
        <dbReference type="ARBA" id="ARBA00023180"/>
    </source>
</evidence>
<feature type="domain" description="Protein kinase" evidence="17">
    <location>
        <begin position="36"/>
        <end position="254"/>
    </location>
</feature>
<dbReference type="InterPro" id="IPR000719">
    <property type="entry name" value="Prot_kinase_dom"/>
</dbReference>
<gene>
    <name evidence="18" type="ORF">O6P43_013151</name>
</gene>
<dbReference type="InterPro" id="IPR011009">
    <property type="entry name" value="Kinase-like_dom_sf"/>
</dbReference>
<evidence type="ECO:0000256" key="10">
    <source>
        <dbReference type="ARBA" id="ARBA00022989"/>
    </source>
</evidence>
<accession>A0AAD7PWB0</accession>
<evidence type="ECO:0000256" key="2">
    <source>
        <dbReference type="ARBA" id="ARBA00012513"/>
    </source>
</evidence>
<dbReference type="AlphaFoldDB" id="A0AAD7PWB0"/>
<keyword evidence="8 18" id="KW-0418">Kinase</keyword>
<comment type="catalytic activity">
    <reaction evidence="14">
        <text>L-seryl-[protein] + ATP = O-phospho-L-seryl-[protein] + ADP + H(+)</text>
        <dbReference type="Rhea" id="RHEA:17989"/>
        <dbReference type="Rhea" id="RHEA-COMP:9863"/>
        <dbReference type="Rhea" id="RHEA-COMP:11604"/>
        <dbReference type="ChEBI" id="CHEBI:15378"/>
        <dbReference type="ChEBI" id="CHEBI:29999"/>
        <dbReference type="ChEBI" id="CHEBI:30616"/>
        <dbReference type="ChEBI" id="CHEBI:83421"/>
        <dbReference type="ChEBI" id="CHEBI:456216"/>
        <dbReference type="EC" id="2.7.11.1"/>
    </reaction>
</comment>
<evidence type="ECO:0000256" key="14">
    <source>
        <dbReference type="ARBA" id="ARBA00048679"/>
    </source>
</evidence>
<comment type="caution">
    <text evidence="18">The sequence shown here is derived from an EMBL/GenBank/DDBJ whole genome shotgun (WGS) entry which is preliminary data.</text>
</comment>
<evidence type="ECO:0000256" key="5">
    <source>
        <dbReference type="ARBA" id="ARBA00022692"/>
    </source>
</evidence>
<evidence type="ECO:0000256" key="8">
    <source>
        <dbReference type="ARBA" id="ARBA00022777"/>
    </source>
</evidence>
<comment type="subcellular location">
    <subcellularLocation>
        <location evidence="1">Membrane</location>
        <topology evidence="1">Single-pass type I membrane protein</topology>
    </subcellularLocation>
</comment>
<evidence type="ECO:0000313" key="18">
    <source>
        <dbReference type="EMBL" id="KAJ7969150.1"/>
    </source>
</evidence>
<evidence type="ECO:0000259" key="17">
    <source>
        <dbReference type="PROSITE" id="PS50011"/>
    </source>
</evidence>
<dbReference type="InterPro" id="IPR008271">
    <property type="entry name" value="Ser/Thr_kinase_AS"/>
</dbReference>
<feature type="binding site" evidence="15">
    <location>
        <position position="64"/>
    </location>
    <ligand>
        <name>ATP</name>
        <dbReference type="ChEBI" id="CHEBI:30616"/>
    </ligand>
</feature>
<dbReference type="GO" id="GO:0016020">
    <property type="term" value="C:membrane"/>
    <property type="evidence" value="ECO:0007669"/>
    <property type="project" value="UniProtKB-SubCell"/>
</dbReference>
<dbReference type="Gene3D" id="3.30.200.20">
    <property type="entry name" value="Phosphorylase Kinase, domain 1"/>
    <property type="match status" value="1"/>
</dbReference>
<dbReference type="EMBL" id="JARAOO010000005">
    <property type="protein sequence ID" value="KAJ7969150.1"/>
    <property type="molecule type" value="Genomic_DNA"/>
</dbReference>
<keyword evidence="18" id="KW-0675">Receptor</keyword>
<dbReference type="PROSITE" id="PS50011">
    <property type="entry name" value="PROTEIN_KINASE_DOM"/>
    <property type="match status" value="1"/>
</dbReference>
<evidence type="ECO:0000256" key="3">
    <source>
        <dbReference type="ARBA" id="ARBA00022527"/>
    </source>
</evidence>
<dbReference type="EC" id="2.7.11.1" evidence="2"/>
<dbReference type="FunFam" id="1.10.510.10:FF:001023">
    <property type="entry name" value="Os07g0541700 protein"/>
    <property type="match status" value="1"/>
</dbReference>
<evidence type="ECO:0000256" key="6">
    <source>
        <dbReference type="ARBA" id="ARBA00022729"/>
    </source>
</evidence>
<name>A0AAD7PWB0_QUISA</name>
<dbReference type="GO" id="GO:0005524">
    <property type="term" value="F:ATP binding"/>
    <property type="evidence" value="ECO:0007669"/>
    <property type="project" value="UniProtKB-UniRule"/>
</dbReference>
<evidence type="ECO:0000256" key="7">
    <source>
        <dbReference type="ARBA" id="ARBA00022741"/>
    </source>
</evidence>
<keyword evidence="11" id="KW-0472">Membrane</keyword>
<keyword evidence="4" id="KW-0808">Transferase</keyword>
<keyword evidence="7 15" id="KW-0547">Nucleotide-binding</keyword>
<dbReference type="PROSITE" id="PS00107">
    <property type="entry name" value="PROTEIN_KINASE_ATP"/>
    <property type="match status" value="1"/>
</dbReference>
<keyword evidence="6" id="KW-0732">Signal</keyword>
<evidence type="ECO:0000313" key="19">
    <source>
        <dbReference type="Proteomes" id="UP001163823"/>
    </source>
</evidence>
<keyword evidence="3 16" id="KW-0723">Serine/threonine-protein kinase</keyword>
<comment type="catalytic activity">
    <reaction evidence="13">
        <text>L-threonyl-[protein] + ATP = O-phospho-L-threonyl-[protein] + ADP + H(+)</text>
        <dbReference type="Rhea" id="RHEA:46608"/>
        <dbReference type="Rhea" id="RHEA-COMP:11060"/>
        <dbReference type="Rhea" id="RHEA-COMP:11605"/>
        <dbReference type="ChEBI" id="CHEBI:15378"/>
        <dbReference type="ChEBI" id="CHEBI:30013"/>
        <dbReference type="ChEBI" id="CHEBI:30616"/>
        <dbReference type="ChEBI" id="CHEBI:61977"/>
        <dbReference type="ChEBI" id="CHEBI:456216"/>
        <dbReference type="EC" id="2.7.11.1"/>
    </reaction>
</comment>
<sequence length="254" mass="28407">MLNNWTLTRNGKDLEALIRNCGPKIFKFSDVKKMTNSFIDEVGRGGSGTVYKGKLPNGCPVAVKLLDASRCNGEDFVNEVSSISKTSHKNIVALLGFCLEGSKKAIIYEFMSNGSLANFIDNDRITSNNSYNPLMSWEKLQQIALGINRGLGYLHQWCNTRILHLDIKPQNILLDENFIPKIADFGLAKLCPSRESITPMKQARGTIRYVAPEVWNREFGISNKSDVYSYGMMILDMVGGRKNLNAEESHSSQM</sequence>
<dbReference type="GO" id="GO:0004674">
    <property type="term" value="F:protein serine/threonine kinase activity"/>
    <property type="evidence" value="ECO:0007669"/>
    <property type="project" value="UniProtKB-KW"/>
</dbReference>
<keyword evidence="10" id="KW-1133">Transmembrane helix</keyword>
<dbReference type="PIRSF" id="PIRSF000654">
    <property type="entry name" value="Integrin-linked_kinase"/>
    <property type="match status" value="1"/>
</dbReference>
<dbReference type="InterPro" id="IPR045874">
    <property type="entry name" value="LRK10/LRL21-25-like"/>
</dbReference>
<dbReference type="SMART" id="SM00220">
    <property type="entry name" value="S_TKc"/>
    <property type="match status" value="1"/>
</dbReference>
<evidence type="ECO:0000256" key="4">
    <source>
        <dbReference type="ARBA" id="ARBA00022679"/>
    </source>
</evidence>
<evidence type="ECO:0000256" key="16">
    <source>
        <dbReference type="RuleBase" id="RU000304"/>
    </source>
</evidence>
<dbReference type="Proteomes" id="UP001163823">
    <property type="component" value="Chromosome 5"/>
</dbReference>
<keyword evidence="5" id="KW-0812">Transmembrane</keyword>
<evidence type="ECO:0000256" key="15">
    <source>
        <dbReference type="PROSITE-ProRule" id="PRU10141"/>
    </source>
</evidence>
<keyword evidence="12" id="KW-0325">Glycoprotein</keyword>
<organism evidence="18 19">
    <name type="scientific">Quillaja saponaria</name>
    <name type="common">Soap bark tree</name>
    <dbReference type="NCBI Taxonomy" id="32244"/>
    <lineage>
        <taxon>Eukaryota</taxon>
        <taxon>Viridiplantae</taxon>
        <taxon>Streptophyta</taxon>
        <taxon>Embryophyta</taxon>
        <taxon>Tracheophyta</taxon>
        <taxon>Spermatophyta</taxon>
        <taxon>Magnoliopsida</taxon>
        <taxon>eudicotyledons</taxon>
        <taxon>Gunneridae</taxon>
        <taxon>Pentapetalae</taxon>
        <taxon>rosids</taxon>
        <taxon>fabids</taxon>
        <taxon>Fabales</taxon>
        <taxon>Quillajaceae</taxon>
        <taxon>Quillaja</taxon>
    </lineage>
</organism>
<dbReference type="PROSITE" id="PS00108">
    <property type="entry name" value="PROTEIN_KINASE_ST"/>
    <property type="match status" value="1"/>
</dbReference>
<dbReference type="PANTHER" id="PTHR27009">
    <property type="entry name" value="RUST RESISTANCE KINASE LR10-RELATED"/>
    <property type="match status" value="1"/>
</dbReference>
<evidence type="ECO:0000256" key="13">
    <source>
        <dbReference type="ARBA" id="ARBA00047899"/>
    </source>
</evidence>
<reference evidence="18" key="1">
    <citation type="journal article" date="2023" name="Science">
        <title>Elucidation of the pathway for biosynthesis of saponin adjuvants from the soapbark tree.</title>
        <authorList>
            <person name="Reed J."/>
            <person name="Orme A."/>
            <person name="El-Demerdash A."/>
            <person name="Owen C."/>
            <person name="Martin L.B.B."/>
            <person name="Misra R.C."/>
            <person name="Kikuchi S."/>
            <person name="Rejzek M."/>
            <person name="Martin A.C."/>
            <person name="Harkess A."/>
            <person name="Leebens-Mack J."/>
            <person name="Louveau T."/>
            <person name="Stephenson M.J."/>
            <person name="Osbourn A."/>
        </authorList>
    </citation>
    <scope>NUCLEOTIDE SEQUENCE</scope>
    <source>
        <strain evidence="18">S10</strain>
    </source>
</reference>
<proteinExistence type="inferred from homology"/>
<keyword evidence="9 15" id="KW-0067">ATP-binding</keyword>
<comment type="similarity">
    <text evidence="16">Belongs to the protein kinase superfamily.</text>
</comment>
<keyword evidence="19" id="KW-1185">Reference proteome</keyword>
<dbReference type="Gene3D" id="1.10.510.10">
    <property type="entry name" value="Transferase(Phosphotransferase) domain 1"/>
    <property type="match status" value="1"/>
</dbReference>
<dbReference type="KEGG" id="qsa:O6P43_013151"/>
<dbReference type="Pfam" id="PF00069">
    <property type="entry name" value="Pkinase"/>
    <property type="match status" value="1"/>
</dbReference>
<evidence type="ECO:0000256" key="1">
    <source>
        <dbReference type="ARBA" id="ARBA00004479"/>
    </source>
</evidence>